<sequence>MCVIHLGRLLVTQPVFPITERAQSSYTDLQSADRGKTEHSASVVMSQEEATADAAANNILRVENSTGFMGMNKTCSHCYNKMMQEGLQRSNNEIP</sequence>
<dbReference type="EMBL" id="VSRR010000269">
    <property type="protein sequence ID" value="MPC13263.1"/>
    <property type="molecule type" value="Genomic_DNA"/>
</dbReference>
<comment type="caution">
    <text evidence="1">The sequence shown here is derived from an EMBL/GenBank/DDBJ whole genome shotgun (WGS) entry which is preliminary data.</text>
</comment>
<protein>
    <submittedName>
        <fullName evidence="1">Uncharacterized protein</fullName>
    </submittedName>
</protein>
<evidence type="ECO:0000313" key="1">
    <source>
        <dbReference type="EMBL" id="MPC13263.1"/>
    </source>
</evidence>
<accession>A0A5B7D0L0</accession>
<reference evidence="1 2" key="1">
    <citation type="submission" date="2019-05" db="EMBL/GenBank/DDBJ databases">
        <title>Another draft genome of Portunus trituberculatus and its Hox gene families provides insights of decapod evolution.</title>
        <authorList>
            <person name="Jeong J.-H."/>
            <person name="Song I."/>
            <person name="Kim S."/>
            <person name="Choi T."/>
            <person name="Kim D."/>
            <person name="Ryu S."/>
            <person name="Kim W."/>
        </authorList>
    </citation>
    <scope>NUCLEOTIDE SEQUENCE [LARGE SCALE GENOMIC DNA]</scope>
    <source>
        <tissue evidence="1">Muscle</tissue>
    </source>
</reference>
<gene>
    <name evidence="1" type="ORF">E2C01_005989</name>
</gene>
<name>A0A5B7D0L0_PORTR</name>
<proteinExistence type="predicted"/>
<dbReference type="Proteomes" id="UP000324222">
    <property type="component" value="Unassembled WGS sequence"/>
</dbReference>
<keyword evidence="2" id="KW-1185">Reference proteome</keyword>
<organism evidence="1 2">
    <name type="scientific">Portunus trituberculatus</name>
    <name type="common">Swimming crab</name>
    <name type="synonym">Neptunus trituberculatus</name>
    <dbReference type="NCBI Taxonomy" id="210409"/>
    <lineage>
        <taxon>Eukaryota</taxon>
        <taxon>Metazoa</taxon>
        <taxon>Ecdysozoa</taxon>
        <taxon>Arthropoda</taxon>
        <taxon>Crustacea</taxon>
        <taxon>Multicrustacea</taxon>
        <taxon>Malacostraca</taxon>
        <taxon>Eumalacostraca</taxon>
        <taxon>Eucarida</taxon>
        <taxon>Decapoda</taxon>
        <taxon>Pleocyemata</taxon>
        <taxon>Brachyura</taxon>
        <taxon>Eubrachyura</taxon>
        <taxon>Portunoidea</taxon>
        <taxon>Portunidae</taxon>
        <taxon>Portuninae</taxon>
        <taxon>Portunus</taxon>
    </lineage>
</organism>
<dbReference type="AlphaFoldDB" id="A0A5B7D0L0"/>
<evidence type="ECO:0000313" key="2">
    <source>
        <dbReference type="Proteomes" id="UP000324222"/>
    </source>
</evidence>